<comment type="caution">
    <text evidence="2">The sequence shown here is derived from an EMBL/GenBank/DDBJ whole genome shotgun (WGS) entry which is preliminary data.</text>
</comment>
<evidence type="ECO:0000313" key="3">
    <source>
        <dbReference type="Proteomes" id="UP001307849"/>
    </source>
</evidence>
<feature type="region of interest" description="Disordered" evidence="1">
    <location>
        <begin position="192"/>
        <end position="486"/>
    </location>
</feature>
<proteinExistence type="predicted"/>
<dbReference type="EMBL" id="JAVHJM010000001">
    <property type="protein sequence ID" value="KAK6521361.1"/>
    <property type="molecule type" value="Genomic_DNA"/>
</dbReference>
<accession>A0AAN8PA11</accession>
<dbReference type="AlphaFoldDB" id="A0AAN8PA11"/>
<sequence length="486" mass="53769">MPEPSTSRSAKKRRLRKDLQIVSPPSVNRTINNNNNNNYDHTKMPYVGSSVSPSRPSTTTSSSAHDILSTQIYDLFSQLDEFRDSLSRAYDAERKARQEAHEATQRQLAGMQDFLQGMAQDYVRMKRRERMGILELGLFGASGVVSSAKRELSGELEDSMVDDNNDDDGGALGDVYMEDIDDSQSVELGLDESSATLDRRGPLSVSVRTGTEGGEEEDMEPVEEEEEEEELETEDDSLPISRARQRRHVSQTISPTIPPHHPHDGSTTESDTPDDGDDDAEYQPESISVEALKRSLQLGTRVKKTQKQYAVDSRSEGGSQRGAQQRGVTDTNQFSQYSVPPNQEEEEEDETYRETPITTPEREAQAISQQLREVSVELGYGTTSPRKQRPQRKTAQVGNYYDWDRYIVPGGVVSTPAQNKDKGKEPVNGSPAKQTRKGGRSSDSSPGSEIVDSRVVGGRGKHGKRPSVDLGESSGEIILVKSGSRR</sequence>
<evidence type="ECO:0000313" key="2">
    <source>
        <dbReference type="EMBL" id="KAK6521361.1"/>
    </source>
</evidence>
<evidence type="ECO:0000256" key="1">
    <source>
        <dbReference type="SAM" id="MobiDB-lite"/>
    </source>
</evidence>
<feature type="compositionally biased region" description="Acidic residues" evidence="1">
    <location>
        <begin position="213"/>
        <end position="237"/>
    </location>
</feature>
<reference evidence="2 3" key="1">
    <citation type="submission" date="2019-10" db="EMBL/GenBank/DDBJ databases">
        <authorList>
            <person name="Palmer J.M."/>
        </authorList>
    </citation>
    <scope>NUCLEOTIDE SEQUENCE [LARGE SCALE GENOMIC DNA]</scope>
    <source>
        <strain evidence="2 3">TWF506</strain>
    </source>
</reference>
<dbReference type="Proteomes" id="UP001307849">
    <property type="component" value="Unassembled WGS sequence"/>
</dbReference>
<feature type="compositionally biased region" description="Polar residues" evidence="1">
    <location>
        <begin position="316"/>
        <end position="341"/>
    </location>
</feature>
<feature type="region of interest" description="Disordered" evidence="1">
    <location>
        <begin position="1"/>
        <end position="40"/>
    </location>
</feature>
<gene>
    <name evidence="2" type="ORF">TWF506_001582</name>
</gene>
<name>A0AAN8PA11_9PEZI</name>
<keyword evidence="3" id="KW-1185">Reference proteome</keyword>
<organism evidence="2 3">
    <name type="scientific">Arthrobotrys conoides</name>
    <dbReference type="NCBI Taxonomy" id="74498"/>
    <lineage>
        <taxon>Eukaryota</taxon>
        <taxon>Fungi</taxon>
        <taxon>Dikarya</taxon>
        <taxon>Ascomycota</taxon>
        <taxon>Pezizomycotina</taxon>
        <taxon>Orbiliomycetes</taxon>
        <taxon>Orbiliales</taxon>
        <taxon>Orbiliaceae</taxon>
        <taxon>Arthrobotrys</taxon>
    </lineage>
</organism>
<protein>
    <submittedName>
        <fullName evidence="2">Uncharacterized protein</fullName>
    </submittedName>
</protein>
<feature type="compositionally biased region" description="Acidic residues" evidence="1">
    <location>
        <begin position="271"/>
        <end position="282"/>
    </location>
</feature>